<organism evidence="2 3">
    <name type="scientific">Cloeon dipterum</name>
    <dbReference type="NCBI Taxonomy" id="197152"/>
    <lineage>
        <taxon>Eukaryota</taxon>
        <taxon>Metazoa</taxon>
        <taxon>Ecdysozoa</taxon>
        <taxon>Arthropoda</taxon>
        <taxon>Hexapoda</taxon>
        <taxon>Insecta</taxon>
        <taxon>Pterygota</taxon>
        <taxon>Palaeoptera</taxon>
        <taxon>Ephemeroptera</taxon>
        <taxon>Pisciforma</taxon>
        <taxon>Baetidae</taxon>
        <taxon>Cloeon</taxon>
    </lineage>
</organism>
<gene>
    <name evidence="2" type="ORF">CLODIP_2_CD08967</name>
</gene>
<accession>A0A8S1BMN1</accession>
<dbReference type="Proteomes" id="UP000494165">
    <property type="component" value="Unassembled WGS sequence"/>
</dbReference>
<sequence>MNARTAHASDLAGSDKEVIFVQGRLRCAPGSRRRPKRARGPSRRQPVGPWKAGEAVVCSRRRCRHVGHFEKLNRNNPSGRCQENADSGGRRRAPLELIAERRLPADCVTRRVLLSTLFTTVGVRPHF</sequence>
<evidence type="ECO:0000256" key="1">
    <source>
        <dbReference type="SAM" id="MobiDB-lite"/>
    </source>
</evidence>
<proteinExistence type="predicted"/>
<reference evidence="2 3" key="1">
    <citation type="submission" date="2020-04" db="EMBL/GenBank/DDBJ databases">
        <authorList>
            <person name="Alioto T."/>
            <person name="Alioto T."/>
            <person name="Gomez Garrido J."/>
        </authorList>
    </citation>
    <scope>NUCLEOTIDE SEQUENCE [LARGE SCALE GENOMIC DNA]</scope>
</reference>
<evidence type="ECO:0000313" key="2">
    <source>
        <dbReference type="EMBL" id="CAB3360622.1"/>
    </source>
</evidence>
<evidence type="ECO:0000313" key="3">
    <source>
        <dbReference type="Proteomes" id="UP000494165"/>
    </source>
</evidence>
<name>A0A8S1BMN1_9INSE</name>
<feature type="region of interest" description="Disordered" evidence="1">
    <location>
        <begin position="28"/>
        <end position="50"/>
    </location>
</feature>
<keyword evidence="3" id="KW-1185">Reference proteome</keyword>
<dbReference type="AlphaFoldDB" id="A0A8S1BMN1"/>
<comment type="caution">
    <text evidence="2">The sequence shown here is derived from an EMBL/GenBank/DDBJ whole genome shotgun (WGS) entry which is preliminary data.</text>
</comment>
<feature type="compositionally biased region" description="Basic residues" evidence="1">
    <location>
        <begin position="31"/>
        <end position="42"/>
    </location>
</feature>
<protein>
    <submittedName>
        <fullName evidence="2">Uncharacterized protein</fullName>
    </submittedName>
</protein>
<dbReference type="EMBL" id="CADEPI010000003">
    <property type="protein sequence ID" value="CAB3360622.1"/>
    <property type="molecule type" value="Genomic_DNA"/>
</dbReference>